<dbReference type="Proteomes" id="UP000467637">
    <property type="component" value="Unassembled WGS sequence"/>
</dbReference>
<keyword evidence="1" id="KW-0812">Transmembrane</keyword>
<name>A0ABW9U806_9BACL</name>
<reference evidence="2 3" key="1">
    <citation type="submission" date="2019-12" db="EMBL/GenBank/DDBJ databases">
        <authorList>
            <person name="Huq M.A."/>
        </authorList>
    </citation>
    <scope>NUCLEOTIDE SEQUENCE [LARGE SCALE GENOMIC DNA]</scope>
    <source>
        <strain evidence="2 3">MAH-34</strain>
    </source>
</reference>
<gene>
    <name evidence="2" type="ORF">GON05_16650</name>
</gene>
<sequence length="69" mass="8002">MSKKLFKLIANIITLCSIGYVIYIGYFVFFDKPVTPEDITKIYSKMGYAYVSLAVILITRALLRKYRIL</sequence>
<organism evidence="2 3">
    <name type="scientific">Paenibacillus anseongense</name>
    <dbReference type="NCBI Taxonomy" id="2682845"/>
    <lineage>
        <taxon>Bacteria</taxon>
        <taxon>Bacillati</taxon>
        <taxon>Bacillota</taxon>
        <taxon>Bacilli</taxon>
        <taxon>Bacillales</taxon>
        <taxon>Paenibacillaceae</taxon>
        <taxon>Paenibacillus</taxon>
    </lineage>
</organism>
<evidence type="ECO:0000313" key="3">
    <source>
        <dbReference type="Proteomes" id="UP000467637"/>
    </source>
</evidence>
<keyword evidence="1" id="KW-0472">Membrane</keyword>
<evidence type="ECO:0000256" key="1">
    <source>
        <dbReference type="SAM" id="Phobius"/>
    </source>
</evidence>
<dbReference type="EMBL" id="WSEM01000016">
    <property type="protein sequence ID" value="MVQ36244.1"/>
    <property type="molecule type" value="Genomic_DNA"/>
</dbReference>
<accession>A0ABW9U806</accession>
<keyword evidence="3" id="KW-1185">Reference proteome</keyword>
<comment type="caution">
    <text evidence="2">The sequence shown here is derived from an EMBL/GenBank/DDBJ whole genome shotgun (WGS) entry which is preliminary data.</text>
</comment>
<evidence type="ECO:0000313" key="2">
    <source>
        <dbReference type="EMBL" id="MVQ36244.1"/>
    </source>
</evidence>
<protein>
    <submittedName>
        <fullName evidence="2">Uncharacterized protein</fullName>
    </submittedName>
</protein>
<feature type="transmembrane region" description="Helical" evidence="1">
    <location>
        <begin position="12"/>
        <end position="30"/>
    </location>
</feature>
<feature type="transmembrane region" description="Helical" evidence="1">
    <location>
        <begin position="42"/>
        <end position="63"/>
    </location>
</feature>
<dbReference type="RefSeq" id="WP_157320129.1">
    <property type="nucleotide sequence ID" value="NZ_WSEM01000016.1"/>
</dbReference>
<keyword evidence="1" id="KW-1133">Transmembrane helix</keyword>
<proteinExistence type="predicted"/>